<dbReference type="GO" id="GO:0005886">
    <property type="term" value="C:plasma membrane"/>
    <property type="evidence" value="ECO:0007669"/>
    <property type="project" value="UniProtKB-SubCell"/>
</dbReference>
<evidence type="ECO:0000256" key="1">
    <source>
        <dbReference type="ARBA" id="ARBA00004651"/>
    </source>
</evidence>
<evidence type="ECO:0000256" key="7">
    <source>
        <dbReference type="ARBA" id="ARBA00023136"/>
    </source>
</evidence>
<dbReference type="FunFam" id="3.90.550.10:FF:000079">
    <property type="entry name" value="Probable glycosyl transferase"/>
    <property type="match status" value="1"/>
</dbReference>
<keyword evidence="7 9" id="KW-0472">Membrane</keyword>
<dbReference type="InterPro" id="IPR050256">
    <property type="entry name" value="Glycosyltransferase_2"/>
</dbReference>
<evidence type="ECO:0000259" key="10">
    <source>
        <dbReference type="Pfam" id="PF00535"/>
    </source>
</evidence>
<dbReference type="Pfam" id="PF00535">
    <property type="entry name" value="Glycos_transf_2"/>
    <property type="match status" value="1"/>
</dbReference>
<evidence type="ECO:0000256" key="8">
    <source>
        <dbReference type="ARBA" id="ARBA00038152"/>
    </source>
</evidence>
<evidence type="ECO:0000256" key="9">
    <source>
        <dbReference type="SAM" id="Phobius"/>
    </source>
</evidence>
<dbReference type="GO" id="GO:0016757">
    <property type="term" value="F:glycosyltransferase activity"/>
    <property type="evidence" value="ECO:0007669"/>
    <property type="project" value="UniProtKB-KW"/>
</dbReference>
<evidence type="ECO:0000313" key="11">
    <source>
        <dbReference type="EMBL" id="MBC2771120.1"/>
    </source>
</evidence>
<dbReference type="CDD" id="cd04187">
    <property type="entry name" value="DPM1_like_bac"/>
    <property type="match status" value="1"/>
</dbReference>
<dbReference type="SUPFAM" id="SSF53448">
    <property type="entry name" value="Nucleotide-diphospho-sugar transferases"/>
    <property type="match status" value="1"/>
</dbReference>
<keyword evidence="12" id="KW-1185">Reference proteome</keyword>
<dbReference type="PANTHER" id="PTHR48090">
    <property type="entry name" value="UNDECAPRENYL-PHOSPHATE 4-DEOXY-4-FORMAMIDO-L-ARABINOSE TRANSFERASE-RELATED"/>
    <property type="match status" value="1"/>
</dbReference>
<evidence type="ECO:0000256" key="4">
    <source>
        <dbReference type="ARBA" id="ARBA00022679"/>
    </source>
</evidence>
<reference evidence="11 12" key="1">
    <citation type="submission" date="2020-08" db="EMBL/GenBank/DDBJ databases">
        <title>Paraeoetvoesia sp. YC-7-48 draft genome sequence.</title>
        <authorList>
            <person name="Yao L."/>
        </authorList>
    </citation>
    <scope>NUCLEOTIDE SEQUENCE [LARGE SCALE GENOMIC DNA]</scope>
    <source>
        <strain evidence="12">YC-7-48</strain>
    </source>
</reference>
<dbReference type="InterPro" id="IPR001173">
    <property type="entry name" value="Glyco_trans_2-like"/>
</dbReference>
<gene>
    <name evidence="11" type="ORF">GTU67_14530</name>
</gene>
<feature type="transmembrane region" description="Helical" evidence="9">
    <location>
        <begin position="272"/>
        <end position="297"/>
    </location>
</feature>
<dbReference type="AlphaFoldDB" id="A0A842HUL3"/>
<sequence length="325" mass="36265">MFLVWRAFLNDLVSVIVPVYNEAEVLEAFHLRLREALDLIAGIDSEIVYIDDGSTDASRAVLHVIQSKDPCVVIAQLSRNFGKESALSAGFDVATGDVLIVIDADLQDPPELIDNMIQEWRKGSDVVNMRRKSREGESAFKKLTAHLFYRVINRLSDVPILQDVGDFRLLSRRAADALRSMPERCRFMKGLYAWIGFRQITLDYHREARYAGATKWKYWGLWNYALDGITSFSTGPLKVAMYVGLISAATAFFSGIYFLVKAILFGDPVPGFPTLIAAILFLGGLQLVAVGIVGEYVGRLYHEVKARPKYVLDKVSSSGRCRTGA</sequence>
<name>A0A842HUL3_9BURK</name>
<evidence type="ECO:0000256" key="3">
    <source>
        <dbReference type="ARBA" id="ARBA00022676"/>
    </source>
</evidence>
<keyword evidence="5 9" id="KW-0812">Transmembrane</keyword>
<dbReference type="EMBL" id="JACJUU010000021">
    <property type="protein sequence ID" value="MBC2771120.1"/>
    <property type="molecule type" value="Genomic_DNA"/>
</dbReference>
<keyword evidence="3" id="KW-0328">Glycosyltransferase</keyword>
<dbReference type="Gene3D" id="3.90.550.10">
    <property type="entry name" value="Spore Coat Polysaccharide Biosynthesis Protein SpsA, Chain A"/>
    <property type="match status" value="1"/>
</dbReference>
<comment type="caution">
    <text evidence="11">The sequence shown here is derived from an EMBL/GenBank/DDBJ whole genome shotgun (WGS) entry which is preliminary data.</text>
</comment>
<comment type="similarity">
    <text evidence="8">Belongs to the glycosyltransferase 2 family. GtrB subfamily.</text>
</comment>
<comment type="subcellular location">
    <subcellularLocation>
        <location evidence="1">Cell membrane</location>
        <topology evidence="1">Multi-pass membrane protein</topology>
    </subcellularLocation>
</comment>
<organism evidence="11 12">
    <name type="scientific">Pusillimonas minor</name>
    <dbReference type="NCBI Taxonomy" id="2697024"/>
    <lineage>
        <taxon>Bacteria</taxon>
        <taxon>Pseudomonadati</taxon>
        <taxon>Pseudomonadota</taxon>
        <taxon>Betaproteobacteria</taxon>
        <taxon>Burkholderiales</taxon>
        <taxon>Alcaligenaceae</taxon>
        <taxon>Pusillimonas</taxon>
    </lineage>
</organism>
<dbReference type="PANTHER" id="PTHR48090:SF1">
    <property type="entry name" value="PROPHAGE BACTOPRENOL GLUCOSYL TRANSFERASE HOMOLOG"/>
    <property type="match status" value="1"/>
</dbReference>
<keyword evidence="4 11" id="KW-0808">Transferase</keyword>
<keyword evidence="2" id="KW-1003">Cell membrane</keyword>
<keyword evidence="6 9" id="KW-1133">Transmembrane helix</keyword>
<evidence type="ECO:0000313" key="12">
    <source>
        <dbReference type="Proteomes" id="UP000545386"/>
    </source>
</evidence>
<proteinExistence type="inferred from homology"/>
<feature type="domain" description="Glycosyltransferase 2-like" evidence="10">
    <location>
        <begin position="14"/>
        <end position="177"/>
    </location>
</feature>
<evidence type="ECO:0000256" key="6">
    <source>
        <dbReference type="ARBA" id="ARBA00022989"/>
    </source>
</evidence>
<dbReference type="Proteomes" id="UP000545386">
    <property type="component" value="Unassembled WGS sequence"/>
</dbReference>
<dbReference type="InterPro" id="IPR029044">
    <property type="entry name" value="Nucleotide-diphossugar_trans"/>
</dbReference>
<protein>
    <submittedName>
        <fullName evidence="11">Glycosyltransferase family 2 protein</fullName>
    </submittedName>
</protein>
<accession>A0A842HUL3</accession>
<evidence type="ECO:0000256" key="2">
    <source>
        <dbReference type="ARBA" id="ARBA00022475"/>
    </source>
</evidence>
<feature type="transmembrane region" description="Helical" evidence="9">
    <location>
        <begin position="239"/>
        <end position="260"/>
    </location>
</feature>
<evidence type="ECO:0000256" key="5">
    <source>
        <dbReference type="ARBA" id="ARBA00022692"/>
    </source>
</evidence>